<dbReference type="InterPro" id="IPR003514">
    <property type="entry name" value="Microviridae_protein_F"/>
</dbReference>
<dbReference type="InterPro" id="IPR016184">
    <property type="entry name" value="Capsid/spike_ssDNA_virus"/>
</dbReference>
<dbReference type="EMBL" id="PP511592">
    <property type="protein sequence ID" value="XCD05672.1"/>
    <property type="molecule type" value="Genomic_DNA"/>
</dbReference>
<comment type="similarity">
    <text evidence="2">Belongs to the microviridae F protein family.</text>
</comment>
<dbReference type="Pfam" id="PF02305">
    <property type="entry name" value="Phage_F"/>
    <property type="match status" value="1"/>
</dbReference>
<evidence type="ECO:0000313" key="6">
    <source>
        <dbReference type="EMBL" id="XCD05672.1"/>
    </source>
</evidence>
<name>A0AAU8B6J8_9VIRU</name>
<comment type="subcellular location">
    <subcellularLocation>
        <location evidence="1">Virion</location>
    </subcellularLocation>
</comment>
<evidence type="ECO:0000256" key="2">
    <source>
        <dbReference type="ARBA" id="ARBA00009963"/>
    </source>
</evidence>
<dbReference type="InterPro" id="IPR037002">
    <property type="entry name" value="Microviridae_protein_F_sf"/>
</dbReference>
<sequence>MSIFNQIRIKVPKSNGFNLSHEVKQTQDFADLVPCYTEMIYPGDKFRVNTDILVKSLPMVAPLMHRIDVYVHYFFVPMRLIMGDWEEFVTGYDQSTAKALPTLRTVPKYVVTASYSNHNLLDQLFGVGTLWNYLGFPAFSSAEYKDSNGNCVVKIPKYLINAYRKIYNDYYRDQNLDPELSLDMTTTDTNITLSSSTLSSIAPLVSLQRRCWRKDYFTSALPDAQQGPPVNIMPNTSAVSFSMTTQDANYPFTSSPRPAAGTVVKTTNSGSNQTSVGLNADDGSSKLLKFDVSKLKGTVTHDAVTVNTLRQQLRLQTWLEKLERSGHRYAELLPTMFGVRSDDARLQRAEFLGGGRQPVVVTEIQNQTYTNSSGAPLGKQGGTSISAGSQSGFRRRFKEHGIMMCIMSIVPAAGYFQGLPRKFLFETKNDMFWHEFAHLGEQVVQNKELWYNFRADSTKNDAEFGYQSRYAELKRNQDRIAGLFAKTDETSLFYWTLARYFTPQSSTYNIIQSGTTVNLNPNFMHIDKDSLRRCFAIISDQPNNQPFYVQMYHNVRALRKMPKFGTPTL</sequence>
<evidence type="ECO:0000256" key="5">
    <source>
        <dbReference type="ARBA" id="ARBA00022844"/>
    </source>
</evidence>
<dbReference type="SUPFAM" id="SSF88645">
    <property type="entry name" value="ssDNA viruses"/>
    <property type="match status" value="1"/>
</dbReference>
<accession>A0AAU8B6J8</accession>
<organism evidence="7">
    <name type="scientific">Dulem virus 86</name>
    <dbReference type="NCBI Taxonomy" id="3145797"/>
    <lineage>
        <taxon>Viruses</taxon>
        <taxon>Monodnaviria</taxon>
        <taxon>Sangervirae</taxon>
        <taxon>Phixviricota</taxon>
        <taxon>Malgrandaviricetes</taxon>
        <taxon>Petitvirales</taxon>
        <taxon>Microviridae</taxon>
        <taxon>Microvirus</taxon>
    </lineage>
</organism>
<keyword evidence="3" id="KW-1140">T=1 icosahedral capsid protein</keyword>
<keyword evidence="4" id="KW-0167">Capsid protein</keyword>
<dbReference type="EMBL" id="PP511769">
    <property type="protein sequence ID" value="XCD07226.1"/>
    <property type="molecule type" value="Genomic_DNA"/>
</dbReference>
<dbReference type="GO" id="GO:0005198">
    <property type="term" value="F:structural molecule activity"/>
    <property type="evidence" value="ECO:0007669"/>
    <property type="project" value="InterPro"/>
</dbReference>
<evidence type="ECO:0000256" key="3">
    <source>
        <dbReference type="ARBA" id="ARBA00022431"/>
    </source>
</evidence>
<evidence type="ECO:0000256" key="4">
    <source>
        <dbReference type="ARBA" id="ARBA00022561"/>
    </source>
</evidence>
<protein>
    <submittedName>
        <fullName evidence="7">Major capsid protein</fullName>
    </submittedName>
</protein>
<evidence type="ECO:0000256" key="1">
    <source>
        <dbReference type="ARBA" id="ARBA00004328"/>
    </source>
</evidence>
<keyword evidence="5" id="KW-0946">Virion</keyword>
<proteinExistence type="inferred from homology"/>
<reference evidence="7" key="1">
    <citation type="submission" date="2024-03" db="EMBL/GenBank/DDBJ databases">
        <title>Diverse circular DNA viruses in blood, oral, and fecal samples of captive lemurs.</title>
        <authorList>
            <person name="Paietta E.N."/>
            <person name="Kraberger S."/>
            <person name="Lund M.C."/>
            <person name="Custer J.M."/>
            <person name="Vargas K.M."/>
            <person name="Ehmke E.E."/>
            <person name="Yoder A.D."/>
            <person name="Varsani A."/>
        </authorList>
    </citation>
    <scope>NUCLEOTIDE SEQUENCE</scope>
    <source>
        <strain evidence="6">Duke_24FS_130</strain>
        <strain evidence="7">Duke_26_111</strain>
    </source>
</reference>
<dbReference type="Gene3D" id="2.60.169.10">
    <property type="entry name" value="Microviridae F protein"/>
    <property type="match status" value="2"/>
</dbReference>
<evidence type="ECO:0000313" key="7">
    <source>
        <dbReference type="EMBL" id="XCD07226.1"/>
    </source>
</evidence>
<dbReference type="GO" id="GO:0039615">
    <property type="term" value="C:T=1 icosahedral viral capsid"/>
    <property type="evidence" value="ECO:0007669"/>
    <property type="project" value="UniProtKB-KW"/>
</dbReference>